<dbReference type="PROSITE" id="PS51007">
    <property type="entry name" value="CYTC"/>
    <property type="match status" value="2"/>
</dbReference>
<keyword evidence="1 4" id="KW-0349">Heme</keyword>
<reference evidence="7 8" key="1">
    <citation type="submission" date="2024-02" db="EMBL/GenBank/DDBJ databases">
        <authorList>
            <person name="Chen Y."/>
            <person name="Shah S."/>
            <person name="Dougan E. K."/>
            <person name="Thang M."/>
            <person name="Chan C."/>
        </authorList>
    </citation>
    <scope>NUCLEOTIDE SEQUENCE [LARGE SCALE GENOMIC DNA]</scope>
</reference>
<dbReference type="PANTHER" id="PTHR30600">
    <property type="entry name" value="CYTOCHROME C PEROXIDASE-RELATED"/>
    <property type="match status" value="1"/>
</dbReference>
<dbReference type="InterPro" id="IPR009056">
    <property type="entry name" value="Cyt_c-like_dom"/>
</dbReference>
<feature type="chain" id="PRO_5045351698" evidence="5">
    <location>
        <begin position="30"/>
        <end position="843"/>
    </location>
</feature>
<keyword evidence="8" id="KW-1185">Reference proteome</keyword>
<evidence type="ECO:0000313" key="7">
    <source>
        <dbReference type="EMBL" id="CAK9032150.1"/>
    </source>
</evidence>
<protein>
    <submittedName>
        <fullName evidence="7">Tungsten-containing formylmethanofuran dehydrogenase 2 subunit B (Tungsten-containing formylmethanofuran dehydrogenase II subunit B)</fullName>
    </submittedName>
</protein>
<gene>
    <name evidence="7" type="ORF">SCF082_LOCUS19945</name>
</gene>
<dbReference type="InterPro" id="IPR036909">
    <property type="entry name" value="Cyt_c-like_dom_sf"/>
</dbReference>
<comment type="caution">
    <text evidence="7">The sequence shown here is derived from an EMBL/GenBank/DDBJ whole genome shotgun (WGS) entry which is preliminary data.</text>
</comment>
<evidence type="ECO:0000256" key="2">
    <source>
        <dbReference type="ARBA" id="ARBA00022723"/>
    </source>
</evidence>
<sequence length="843" mass="92338">MRTPQTARRHGNTISSLAILLAISSYSLAGTPEKEASPPVTPSPDLGFKFLRTKPYLPPDFDEQVLSDLWMTWPEDERDEAATLDEVARRKKIFDRYGLHAAPEQTEDAPASPLGYVETEAGWVMNCFACHGGSVNGEVIPGAPNTTLDLQSLTEDVRKTKLRQFKKLTHLDVASLSMSLGGSVGTTNSVMFGVALGWEDDYRHILAYIDSLRPPRYPFPIDSTLAAQGRQVFEQNCSTCHGTYGKNWTYPEVTIPIEEIGTDPVRLQSLTPLHRQWMAEGWMSRFGADRVETEPGGYVAPPLDGIWASAPYFHNGSVPTLWHVLNPSERPAVWERVSGDIDQNRVGLSVREMEAVPENATPRNLRQLFDTRRFGKSAAGHLFPDRLNEDEKLPAALSPFDVTDNINRLFFATIVFEDVACTRCGCVCDDLRIAVHEGRIHKAEGACGLAEDWFARIDAETKSVPTAEVRGQATSLDNALNAAIELLQSCRAPLIYGLSRSSTDGQRAAVALADALGAAIDTTASTCHAPSIMALQDVGESTASLGEVRQRSDLVVYWGSNPLISHPRHLERVVEAPGTFAPRGRADRHLVVVDVEETETAREADTFIKIAPGSDFDVLWALRGLARDCFFGADVVGGVPIAELRTLADRLTSCRYGAVFFGLGLTNGPLPHRNVTALLQLVTDLHRHTRFIARRMRVPGDVAGADSVLCWQTGFPFSVQLGRGYPRFNPGEFTANGLLERNEVDGVVLVGTEGVPKLSQAAQQTLRGLPTIVLDPPHVQFPFVPKVAIRTAIYGIDRAGTAYRMDETPIPLRPIRSSEQPSDDEVLAGILRGVKRLSSAENP</sequence>
<dbReference type="Gene3D" id="1.10.760.10">
    <property type="entry name" value="Cytochrome c-like domain"/>
    <property type="match status" value="1"/>
</dbReference>
<dbReference type="Gene3D" id="3.40.228.10">
    <property type="entry name" value="Dimethylsulfoxide Reductase, domain 2"/>
    <property type="match status" value="1"/>
</dbReference>
<feature type="signal peptide" evidence="5">
    <location>
        <begin position="1"/>
        <end position="29"/>
    </location>
</feature>
<name>A0ABP0L106_9DINO</name>
<dbReference type="EMBL" id="CAXAMM010013776">
    <property type="protein sequence ID" value="CAK9032150.1"/>
    <property type="molecule type" value="Genomic_DNA"/>
</dbReference>
<evidence type="ECO:0000256" key="4">
    <source>
        <dbReference type="PROSITE-ProRule" id="PRU00433"/>
    </source>
</evidence>
<feature type="domain" description="Cytochrome c" evidence="6">
    <location>
        <begin position="85"/>
        <end position="213"/>
    </location>
</feature>
<dbReference type="SUPFAM" id="SSF53706">
    <property type="entry name" value="Formate dehydrogenase/DMSO reductase, domains 1-3"/>
    <property type="match status" value="1"/>
</dbReference>
<dbReference type="SUPFAM" id="SSF46626">
    <property type="entry name" value="Cytochrome c"/>
    <property type="match status" value="1"/>
</dbReference>
<accession>A0ABP0L106</accession>
<dbReference type="InterPro" id="IPR051395">
    <property type="entry name" value="Cytochrome_c_Peroxidase/MauG"/>
</dbReference>
<evidence type="ECO:0000259" key="6">
    <source>
        <dbReference type="PROSITE" id="PS51007"/>
    </source>
</evidence>
<evidence type="ECO:0000256" key="3">
    <source>
        <dbReference type="ARBA" id="ARBA00023004"/>
    </source>
</evidence>
<evidence type="ECO:0000313" key="8">
    <source>
        <dbReference type="Proteomes" id="UP001642464"/>
    </source>
</evidence>
<keyword evidence="5" id="KW-0732">Signal</keyword>
<dbReference type="Proteomes" id="UP001642464">
    <property type="component" value="Unassembled WGS sequence"/>
</dbReference>
<keyword evidence="3 4" id="KW-0408">Iron</keyword>
<dbReference type="PANTHER" id="PTHR30600:SF9">
    <property type="entry name" value="BLR7738 PROTEIN"/>
    <property type="match status" value="1"/>
</dbReference>
<dbReference type="Pfam" id="PF21419">
    <property type="entry name" value="RoxA-like_Cyt-c"/>
    <property type="match status" value="1"/>
</dbReference>
<evidence type="ECO:0000256" key="1">
    <source>
        <dbReference type="ARBA" id="ARBA00022617"/>
    </source>
</evidence>
<keyword evidence="2 4" id="KW-0479">Metal-binding</keyword>
<evidence type="ECO:0000256" key="5">
    <source>
        <dbReference type="SAM" id="SignalP"/>
    </source>
</evidence>
<proteinExistence type="predicted"/>
<dbReference type="InterPro" id="IPR016457">
    <property type="entry name" value="Formylmethanofuran_DH_bsu"/>
</dbReference>
<dbReference type="NCBIfam" id="TIGR03129">
    <property type="entry name" value="one_C_dehyd_B"/>
    <property type="match status" value="1"/>
</dbReference>
<dbReference type="CDD" id="cd02761">
    <property type="entry name" value="MopB_FmdB-FwdB"/>
    <property type="match status" value="1"/>
</dbReference>
<organism evidence="7 8">
    <name type="scientific">Durusdinium trenchii</name>
    <dbReference type="NCBI Taxonomy" id="1381693"/>
    <lineage>
        <taxon>Eukaryota</taxon>
        <taxon>Sar</taxon>
        <taxon>Alveolata</taxon>
        <taxon>Dinophyceae</taxon>
        <taxon>Suessiales</taxon>
        <taxon>Symbiodiniaceae</taxon>
        <taxon>Durusdinium</taxon>
    </lineage>
</organism>
<feature type="domain" description="Cytochrome c" evidence="6">
    <location>
        <begin position="224"/>
        <end position="341"/>
    </location>
</feature>